<feature type="compositionally biased region" description="Polar residues" evidence="1">
    <location>
        <begin position="138"/>
        <end position="152"/>
    </location>
</feature>
<proteinExistence type="predicted"/>
<feature type="region of interest" description="Disordered" evidence="1">
    <location>
        <begin position="132"/>
        <end position="209"/>
    </location>
</feature>
<feature type="region of interest" description="Disordered" evidence="1">
    <location>
        <begin position="582"/>
        <end position="647"/>
    </location>
</feature>
<dbReference type="OrthoDB" id="7678820at2759"/>
<dbReference type="Proteomes" id="UP000002358">
    <property type="component" value="Chromosome 4"/>
</dbReference>
<dbReference type="GO" id="GO:0016592">
    <property type="term" value="C:mediator complex"/>
    <property type="evidence" value="ECO:0007669"/>
    <property type="project" value="TreeGrafter"/>
</dbReference>
<dbReference type="PANTHER" id="PTHR46007">
    <property type="entry name" value="MEDIATOR OF RNA POLYMERASE II TRANSCRIPTION SUBUNIT 12"/>
    <property type="match status" value="1"/>
</dbReference>
<dbReference type="EnsemblMetazoa" id="XM_003427579">
    <property type="protein sequence ID" value="XP_003427627"/>
    <property type="gene ID" value="LOC100677823"/>
</dbReference>
<feature type="compositionally biased region" description="Basic and acidic residues" evidence="1">
    <location>
        <begin position="180"/>
        <end position="203"/>
    </location>
</feature>
<dbReference type="AlphaFoldDB" id="A0A7M7GDX1"/>
<name>A0A7M7GDX1_NASVI</name>
<keyword evidence="4" id="KW-1185">Reference proteome</keyword>
<evidence type="ECO:0000313" key="4">
    <source>
        <dbReference type="Proteomes" id="UP000002358"/>
    </source>
</evidence>
<dbReference type="PANTHER" id="PTHR46007:SF12">
    <property type="entry name" value="C2H2-TYPE DOMAIN-CONTAINING PROTEIN-RELATED"/>
    <property type="match status" value="1"/>
</dbReference>
<reference evidence="3" key="1">
    <citation type="submission" date="2021-01" db="UniProtKB">
        <authorList>
            <consortium name="EnsemblMetazoa"/>
        </authorList>
    </citation>
    <scope>IDENTIFICATION</scope>
</reference>
<keyword evidence="2" id="KW-0812">Transmembrane</keyword>
<feature type="transmembrane region" description="Helical" evidence="2">
    <location>
        <begin position="48"/>
        <end position="66"/>
    </location>
</feature>
<accession>A0A7M7GDX1</accession>
<dbReference type="GO" id="GO:0003713">
    <property type="term" value="F:transcription coactivator activity"/>
    <property type="evidence" value="ECO:0007669"/>
    <property type="project" value="TreeGrafter"/>
</dbReference>
<keyword evidence="2" id="KW-0472">Membrane</keyword>
<keyword evidence="2" id="KW-1133">Transmembrane helix</keyword>
<dbReference type="InParanoid" id="A0A7M7GDX1"/>
<feature type="compositionally biased region" description="Polar residues" evidence="1">
    <location>
        <begin position="520"/>
        <end position="540"/>
    </location>
</feature>
<dbReference type="InterPro" id="IPR051647">
    <property type="entry name" value="Mediator_comp_sub12"/>
</dbReference>
<feature type="compositionally biased region" description="Low complexity" evidence="1">
    <location>
        <begin position="596"/>
        <end position="610"/>
    </location>
</feature>
<dbReference type="OMA" id="DMPKITI"/>
<dbReference type="GO" id="GO:0045944">
    <property type="term" value="P:positive regulation of transcription by RNA polymerase II"/>
    <property type="evidence" value="ECO:0007669"/>
    <property type="project" value="TreeGrafter"/>
</dbReference>
<feature type="region of interest" description="Disordered" evidence="1">
    <location>
        <begin position="512"/>
        <end position="541"/>
    </location>
</feature>
<protein>
    <submittedName>
        <fullName evidence="3">Uncharacterized protein</fullName>
    </submittedName>
</protein>
<sequence>MKEPWKKTCNGKVIITLNDEKTTPTEVEVPVDLNWTNRSEKKCSANKAVLLVGVVLVLGLTIVTLFKVQNLVYSTSYINWRMQELESAVSDSTDDVKLIKYKLSLEDREELASAKAEPLIASVNSKNAEIDSQDLKLSESQNQNRKLTNSLNAEPETKNSKEAEVLSSGKNLEILTPKENTPENKNNKDAESTELNDGRDHPNPSDPEEWIKPLVETFDIFGNQPIEDHFIHNVLMKLLMPENNFEVLEFNKMQEANGNGAQEPEGPKIIFNPMLRNKERLNKPLPLPIESILMKTLLPPVSNFKVFHFNEKPEQQQQQQQQVNMEEEMSPKMTFQNMKIRQMLPPIEGIMKSLMPPNNMKIFHFNDRQQQQPQEQSAEEDMPKITIQSIKLKLLPLPPQEDFSGRRDSPATNLNINPNFHVIRLNESPEPSQEVEAPKMPMPISSFNPFPIPLQEILSKTILPATKHIEIVPLRERIEDDQQAQQKPQDDMDQQDRFNPLPIPIQDIVMKMLMPPPPNSESQHYGNPEPQDNQANNNSPDVEITKVPVRTMKIQPFHQLPIPEALMKSMLPVTSYGEPINMSEQHEDMTPPQPQPQQQEQQQVSQQSEQQDQDAPRAMARSTKLNPVDVPWDMAPPPQYPSEPAQN</sequence>
<gene>
    <name evidence="3" type="primary">100677823</name>
</gene>
<feature type="compositionally biased region" description="Basic and acidic residues" evidence="1">
    <location>
        <begin position="155"/>
        <end position="164"/>
    </location>
</feature>
<organism evidence="3 4">
    <name type="scientific">Nasonia vitripennis</name>
    <name type="common">Parasitic wasp</name>
    <dbReference type="NCBI Taxonomy" id="7425"/>
    <lineage>
        <taxon>Eukaryota</taxon>
        <taxon>Metazoa</taxon>
        <taxon>Ecdysozoa</taxon>
        <taxon>Arthropoda</taxon>
        <taxon>Hexapoda</taxon>
        <taxon>Insecta</taxon>
        <taxon>Pterygota</taxon>
        <taxon>Neoptera</taxon>
        <taxon>Endopterygota</taxon>
        <taxon>Hymenoptera</taxon>
        <taxon>Apocrita</taxon>
        <taxon>Proctotrupomorpha</taxon>
        <taxon>Chalcidoidea</taxon>
        <taxon>Pteromalidae</taxon>
        <taxon>Pteromalinae</taxon>
        <taxon>Nasonia</taxon>
    </lineage>
</organism>
<evidence type="ECO:0000256" key="2">
    <source>
        <dbReference type="SAM" id="Phobius"/>
    </source>
</evidence>
<dbReference type="KEGG" id="nvi:100677823"/>
<feature type="region of interest" description="Disordered" evidence="1">
    <location>
        <begin position="474"/>
        <end position="499"/>
    </location>
</feature>
<evidence type="ECO:0000313" key="3">
    <source>
        <dbReference type="EnsemblMetazoa" id="XP_003427627"/>
    </source>
</evidence>
<evidence type="ECO:0000256" key="1">
    <source>
        <dbReference type="SAM" id="MobiDB-lite"/>
    </source>
</evidence>